<dbReference type="AlphaFoldDB" id="A0A367R0H0"/>
<dbReference type="InterPro" id="IPR011990">
    <property type="entry name" value="TPR-like_helical_dom_sf"/>
</dbReference>
<proteinExistence type="predicted"/>
<accession>A0A367R0H0</accession>
<name>A0A367R0H0_NOSPU</name>
<evidence type="ECO:0000313" key="1">
    <source>
        <dbReference type="EMBL" id="RCJ29905.1"/>
    </source>
</evidence>
<reference evidence="1 2" key="1">
    <citation type="submission" date="2016-04" db="EMBL/GenBank/DDBJ databases">
        <authorList>
            <person name="Evans L.H."/>
            <person name="Alamgir A."/>
            <person name="Owens N."/>
            <person name="Weber N.D."/>
            <person name="Virtaneva K."/>
            <person name="Barbian K."/>
            <person name="Babar A."/>
            <person name="Rosenke K."/>
        </authorList>
    </citation>
    <scope>NUCLEOTIDE SEQUENCE [LARGE SCALE GENOMIC DNA]</scope>
    <source>
        <strain evidence="1">NIES-2108</strain>
    </source>
</reference>
<dbReference type="EMBL" id="LXQE01000195">
    <property type="protein sequence ID" value="RCJ29905.1"/>
    <property type="molecule type" value="Genomic_DNA"/>
</dbReference>
<dbReference type="Proteomes" id="UP000252085">
    <property type="component" value="Unassembled WGS sequence"/>
</dbReference>
<organism evidence="1 2">
    <name type="scientific">Nostoc punctiforme NIES-2108</name>
    <dbReference type="NCBI Taxonomy" id="1356359"/>
    <lineage>
        <taxon>Bacteria</taxon>
        <taxon>Bacillati</taxon>
        <taxon>Cyanobacteriota</taxon>
        <taxon>Cyanophyceae</taxon>
        <taxon>Nostocales</taxon>
        <taxon>Nostocaceae</taxon>
        <taxon>Nostoc</taxon>
    </lineage>
</organism>
<gene>
    <name evidence="1" type="ORF">A6769_35165</name>
</gene>
<protein>
    <recommendedName>
        <fullName evidence="3">Tetratricopeptide repeat protein</fullName>
    </recommendedName>
</protein>
<evidence type="ECO:0008006" key="3">
    <source>
        <dbReference type="Google" id="ProtNLM"/>
    </source>
</evidence>
<evidence type="ECO:0000313" key="2">
    <source>
        <dbReference type="Proteomes" id="UP000252085"/>
    </source>
</evidence>
<dbReference type="SUPFAM" id="SSF48452">
    <property type="entry name" value="TPR-like"/>
    <property type="match status" value="1"/>
</dbReference>
<sequence length="329" mass="37217">MCQILVVASTILLLGWSNAWGQVKPEAKRRCKVIGRVTSVSDLRWRVNSLLCSGDRITPMNGRTVNTLCYLNGEFLDFKQSSIFDIEDKCRLPHDRVRLCTGLNPTECDGIKGPTNVPMLISPYGSSMLSTRPVISWYAVPQATSYTVVVSGYEFYWEKTVDKTITALPYPKEEKELQFFNTYKFTVLANVGDTPISSSETLVVSVLRQEEQDAFAERLKQITELNLPPDEAAIWDLDAVFMARNLLNETIESLKARVRAGSQNPTIYRLLADRYLEAWLPKEALREYSKAAQLAKNTNNLDELARVQEGLKIVELYNHPPTSTKPDQK</sequence>
<comment type="caution">
    <text evidence="1">The sequence shown here is derived from an EMBL/GenBank/DDBJ whole genome shotgun (WGS) entry which is preliminary data.</text>
</comment>